<organism evidence="3 4">
    <name type="scientific">Pararhizobium antarcticum</name>
    <dbReference type="NCBI Taxonomy" id="1798805"/>
    <lineage>
        <taxon>Bacteria</taxon>
        <taxon>Pseudomonadati</taxon>
        <taxon>Pseudomonadota</taxon>
        <taxon>Alphaproteobacteria</taxon>
        <taxon>Hyphomicrobiales</taxon>
        <taxon>Rhizobiaceae</taxon>
        <taxon>Rhizobium/Agrobacterium group</taxon>
        <taxon>Pararhizobium</taxon>
    </lineage>
</organism>
<accession>A0A657LLY7</accession>
<keyword evidence="1" id="KW-0732">Signal</keyword>
<dbReference type="PROSITE" id="PS00018">
    <property type="entry name" value="EF_HAND_1"/>
    <property type="match status" value="1"/>
</dbReference>
<evidence type="ECO:0000256" key="1">
    <source>
        <dbReference type="SAM" id="SignalP"/>
    </source>
</evidence>
<feature type="domain" description="Peptidase C14 caspase" evidence="2">
    <location>
        <begin position="24"/>
        <end position="278"/>
    </location>
</feature>
<reference evidence="3 4" key="1">
    <citation type="submission" date="2016-02" db="EMBL/GenBank/DDBJ databases">
        <title>Genome sequencing of a beta-galactosidase producing bacteria Rhizobium sp. 59.</title>
        <authorList>
            <person name="Wang D."/>
            <person name="Kot W."/>
            <person name="Qin Y."/>
            <person name="Hansen L."/>
            <person name="Naqvi K."/>
            <person name="Rensing C."/>
        </authorList>
    </citation>
    <scope>NUCLEOTIDE SEQUENCE [LARGE SCALE GENOMIC DNA]</scope>
    <source>
        <strain evidence="3 4">59</strain>
    </source>
</reference>
<sequence>MFCRILMAATLGALPLQNAAAETYALVVGADQYPYESSLDGAVKDAEDVAAALGQAGITQIAKFIDADVTKVAIRDAWTDFVERASKDDTIIFTYAGHGSQMPELVAGDEDDGLDEFLQLPGFDRDRAEETDHEIIVDNELNAWFAEAEAKGIRVLFVSDSCHSGGMSRSFSGKTRLAPAVTVKLSAPSEEAMSGAKLRERDFRDVTVLAASLESQPTPEVIINGEPRGALSWSFARALEGAGDRNGDGMISRLELEDYVFSNVKNQSEALQVPNFTPQIPRSQDEVVVSLSRSLIRPTETAPGTGTGTGQANGLKSARDLGWTDKLALSVSGSTIAIANIGGAGVPYRWDAAAGNFYTPNGDLAGQAITEARVQGVVDKFVLLDFLKAMASQKAGTVSLTPLKDLYRSGDRLTFAAPASGYSSRVVFNLANTGEVQLIDVQSAASEAAFKLPDLEVVRPFGADHLVVIATNEPVDAIAAVLASPSIDAATLLQVLQTRIDASDSSIAIQPLYTQERP</sequence>
<proteinExistence type="predicted"/>
<dbReference type="InterPro" id="IPR011600">
    <property type="entry name" value="Pept_C14_caspase"/>
</dbReference>
<protein>
    <recommendedName>
        <fullName evidence="2">Peptidase C14 caspase domain-containing protein</fullName>
    </recommendedName>
</protein>
<dbReference type="InterPro" id="IPR050452">
    <property type="entry name" value="Metacaspase"/>
</dbReference>
<dbReference type="OrthoDB" id="6872474at2"/>
<dbReference type="Gene3D" id="3.40.50.1460">
    <property type="match status" value="1"/>
</dbReference>
<dbReference type="Proteomes" id="UP000182661">
    <property type="component" value="Unassembled WGS sequence"/>
</dbReference>
<dbReference type="RefSeq" id="WP_071835834.1">
    <property type="nucleotide sequence ID" value="NZ_LSRP01000151.1"/>
</dbReference>
<keyword evidence="4" id="KW-1185">Reference proteome</keyword>
<dbReference type="GO" id="GO:0004197">
    <property type="term" value="F:cysteine-type endopeptidase activity"/>
    <property type="evidence" value="ECO:0007669"/>
    <property type="project" value="InterPro"/>
</dbReference>
<dbReference type="InterPro" id="IPR018247">
    <property type="entry name" value="EF_Hand_1_Ca_BS"/>
</dbReference>
<feature type="signal peptide" evidence="1">
    <location>
        <begin position="1"/>
        <end position="20"/>
    </location>
</feature>
<evidence type="ECO:0000259" key="2">
    <source>
        <dbReference type="Pfam" id="PF00656"/>
    </source>
</evidence>
<evidence type="ECO:0000313" key="3">
    <source>
        <dbReference type="EMBL" id="OJF90002.1"/>
    </source>
</evidence>
<dbReference type="InterPro" id="IPR029030">
    <property type="entry name" value="Caspase-like_dom_sf"/>
</dbReference>
<dbReference type="PANTHER" id="PTHR48104">
    <property type="entry name" value="METACASPASE-4"/>
    <property type="match status" value="1"/>
</dbReference>
<dbReference type="PANTHER" id="PTHR48104:SF30">
    <property type="entry name" value="METACASPASE-1"/>
    <property type="match status" value="1"/>
</dbReference>
<dbReference type="GO" id="GO:0005737">
    <property type="term" value="C:cytoplasm"/>
    <property type="evidence" value="ECO:0007669"/>
    <property type="project" value="TreeGrafter"/>
</dbReference>
<comment type="caution">
    <text evidence="3">The sequence shown here is derived from an EMBL/GenBank/DDBJ whole genome shotgun (WGS) entry which is preliminary data.</text>
</comment>
<evidence type="ECO:0000313" key="4">
    <source>
        <dbReference type="Proteomes" id="UP000182661"/>
    </source>
</evidence>
<dbReference type="SUPFAM" id="SSF52129">
    <property type="entry name" value="Caspase-like"/>
    <property type="match status" value="1"/>
</dbReference>
<dbReference type="GO" id="GO:0006508">
    <property type="term" value="P:proteolysis"/>
    <property type="evidence" value="ECO:0007669"/>
    <property type="project" value="InterPro"/>
</dbReference>
<dbReference type="EMBL" id="LSRP01000151">
    <property type="protein sequence ID" value="OJF90002.1"/>
    <property type="molecule type" value="Genomic_DNA"/>
</dbReference>
<dbReference type="Pfam" id="PF00656">
    <property type="entry name" value="Peptidase_C14"/>
    <property type="match status" value="1"/>
</dbReference>
<dbReference type="AlphaFoldDB" id="A0A657LLY7"/>
<gene>
    <name evidence="3" type="ORF">AX760_08725</name>
</gene>
<name>A0A657LLY7_9HYPH</name>
<feature type="chain" id="PRO_5025007750" description="Peptidase C14 caspase domain-containing protein" evidence="1">
    <location>
        <begin position="21"/>
        <end position="518"/>
    </location>
</feature>